<evidence type="ECO:0008006" key="4">
    <source>
        <dbReference type="Google" id="ProtNLM"/>
    </source>
</evidence>
<protein>
    <recommendedName>
        <fullName evidence="4">YlaF family protein</fullName>
    </recommendedName>
</protein>
<dbReference type="EMBL" id="ACWF01000118">
    <property type="protein sequence ID" value="EHL77170.1"/>
    <property type="molecule type" value="Genomic_DNA"/>
</dbReference>
<sequence length="61" mass="6783">MKNIQWIFLFFAVAAAASIIGIGIFIAEQSLAGIIICIILLFAIMGTGFKLKRKRREEGRL</sequence>
<evidence type="ECO:0000313" key="3">
    <source>
        <dbReference type="Proteomes" id="UP000011747"/>
    </source>
</evidence>
<keyword evidence="1" id="KW-0472">Membrane</keyword>
<organism evidence="2 3">
    <name type="scientific">Bacillus smithii 7_3_47FAA</name>
    <dbReference type="NCBI Taxonomy" id="665952"/>
    <lineage>
        <taxon>Bacteria</taxon>
        <taxon>Bacillati</taxon>
        <taxon>Bacillota</taxon>
        <taxon>Bacilli</taxon>
        <taxon>Bacillales</taxon>
        <taxon>Bacillaceae</taxon>
        <taxon>Bacillus</taxon>
    </lineage>
</organism>
<keyword evidence="3" id="KW-1185">Reference proteome</keyword>
<gene>
    <name evidence="2" type="ORF">HMPREF1015_00692</name>
</gene>
<dbReference type="Pfam" id="PF17259">
    <property type="entry name" value="DUF5325"/>
    <property type="match status" value="1"/>
</dbReference>
<keyword evidence="1" id="KW-1133">Transmembrane helix</keyword>
<accession>G9QMC5</accession>
<keyword evidence="1" id="KW-0812">Transmembrane</keyword>
<name>G9QMC5_9BACI</name>
<dbReference type="GeneID" id="87581392"/>
<reference evidence="2 3" key="1">
    <citation type="submission" date="2011-09" db="EMBL/GenBank/DDBJ databases">
        <title>The Genome Sequence of Bacillus smithii 7_3_47FAA.</title>
        <authorList>
            <consortium name="The Broad Institute Genome Sequencing Platform"/>
            <person name="Earl A."/>
            <person name="Ward D."/>
            <person name="Feldgarden M."/>
            <person name="Gevers D."/>
            <person name="Daigneault M."/>
            <person name="Strauss J."/>
            <person name="Allen-Vercoe E."/>
            <person name="Young S.K."/>
            <person name="Zeng Q."/>
            <person name="Gargeya S."/>
            <person name="Fitzgerald M."/>
            <person name="Haas B."/>
            <person name="Abouelleil A."/>
            <person name="Alvarado L."/>
            <person name="Arachchi H.M."/>
            <person name="Berlin A."/>
            <person name="Brown A."/>
            <person name="Chapman S.B."/>
            <person name="Chen Z."/>
            <person name="Dunbar C."/>
            <person name="Freedman E."/>
            <person name="Gearin G."/>
            <person name="Goldberg J."/>
            <person name="Griggs A."/>
            <person name="Gujja S."/>
            <person name="Heiman D."/>
            <person name="Howarth C."/>
            <person name="Larson L."/>
            <person name="Lui A."/>
            <person name="MacDonald P.J.P."/>
            <person name="Montmayeur A."/>
            <person name="Murphy C."/>
            <person name="Neiman D."/>
            <person name="Pearson M."/>
            <person name="Priest M."/>
            <person name="Roberts A."/>
            <person name="Saif S."/>
            <person name="Shea T."/>
            <person name="Shenoy N."/>
            <person name="Sisk P."/>
            <person name="Stolte C."/>
            <person name="Sykes S."/>
            <person name="Wortman J."/>
            <person name="Nusbaum C."/>
            <person name="Birren B."/>
        </authorList>
    </citation>
    <scope>NUCLEOTIDE SEQUENCE [LARGE SCALE GENOMIC DNA]</scope>
    <source>
        <strain evidence="2 3">7_3_47FAA</strain>
    </source>
</reference>
<dbReference type="RefSeq" id="WP_003354423.1">
    <property type="nucleotide sequence ID" value="NZ_JH414757.1"/>
</dbReference>
<comment type="caution">
    <text evidence="2">The sequence shown here is derived from an EMBL/GenBank/DDBJ whole genome shotgun (WGS) entry which is preliminary data.</text>
</comment>
<evidence type="ECO:0000256" key="1">
    <source>
        <dbReference type="SAM" id="Phobius"/>
    </source>
</evidence>
<dbReference type="Proteomes" id="UP000011747">
    <property type="component" value="Unassembled WGS sequence"/>
</dbReference>
<feature type="transmembrane region" description="Helical" evidence="1">
    <location>
        <begin position="32"/>
        <end position="51"/>
    </location>
</feature>
<feature type="transmembrane region" description="Helical" evidence="1">
    <location>
        <begin position="7"/>
        <end position="26"/>
    </location>
</feature>
<dbReference type="PATRIC" id="fig|665952.3.peg.2238"/>
<evidence type="ECO:0000313" key="2">
    <source>
        <dbReference type="EMBL" id="EHL77170.1"/>
    </source>
</evidence>
<proteinExistence type="predicted"/>
<dbReference type="AlphaFoldDB" id="G9QMC5"/>
<dbReference type="HOGENOM" id="CLU_202626_0_2_9"/>
<dbReference type="InterPro" id="IPR035211">
    <property type="entry name" value="DUF5325"/>
</dbReference>